<evidence type="ECO:0000256" key="4">
    <source>
        <dbReference type="SAM" id="Phobius"/>
    </source>
</evidence>
<dbReference type="Proteomes" id="UP000286732">
    <property type="component" value="Unassembled WGS sequence"/>
</dbReference>
<feature type="transmembrane region" description="Helical" evidence="4">
    <location>
        <begin position="219"/>
        <end position="239"/>
    </location>
</feature>
<feature type="compositionally biased region" description="Polar residues" evidence="3">
    <location>
        <begin position="152"/>
        <end position="168"/>
    </location>
</feature>
<name>A0A432G7P0_9DELT</name>
<keyword evidence="4" id="KW-1133">Transmembrane helix</keyword>
<feature type="compositionally biased region" description="Basic and acidic residues" evidence="3">
    <location>
        <begin position="135"/>
        <end position="147"/>
    </location>
</feature>
<dbReference type="InterPro" id="IPR025166">
    <property type="entry name" value="Integrase_DNA_bind_dom"/>
</dbReference>
<dbReference type="EMBL" id="QNZM01000202">
    <property type="protein sequence ID" value="RTZ79863.1"/>
    <property type="molecule type" value="Genomic_DNA"/>
</dbReference>
<dbReference type="InterPro" id="IPR038488">
    <property type="entry name" value="Integrase_DNA-bd_sf"/>
</dbReference>
<dbReference type="InterPro" id="IPR050808">
    <property type="entry name" value="Phage_Integrase"/>
</dbReference>
<keyword evidence="4" id="KW-0472">Membrane</keyword>
<proteinExistence type="inferred from homology"/>
<protein>
    <submittedName>
        <fullName evidence="6">Integrase</fullName>
    </submittedName>
</protein>
<evidence type="ECO:0000256" key="2">
    <source>
        <dbReference type="ARBA" id="ARBA00022908"/>
    </source>
</evidence>
<feature type="domain" description="Integrase DNA-binding" evidence="5">
    <location>
        <begin position="43"/>
        <end position="128"/>
    </location>
</feature>
<reference evidence="6 7" key="1">
    <citation type="submission" date="2018-06" db="EMBL/GenBank/DDBJ databases">
        <title>Combined omics and stable isotope probing to characterize newly discovered Mariana Back-Arc vent microbial communities.</title>
        <authorList>
            <person name="Trembath-Reichert E."/>
            <person name="Huber J.A."/>
        </authorList>
    </citation>
    <scope>NUCLEOTIDE SEQUENCE [LARGE SCALE GENOMIC DNA]</scope>
    <source>
        <strain evidence="6">MAG 63_2</strain>
    </source>
</reference>
<dbReference type="GO" id="GO:0015074">
    <property type="term" value="P:DNA integration"/>
    <property type="evidence" value="ECO:0007669"/>
    <property type="project" value="UniProtKB-KW"/>
</dbReference>
<comment type="caution">
    <text evidence="6">The sequence shown here is derived from an EMBL/GenBank/DDBJ whole genome shotgun (WGS) entry which is preliminary data.</text>
</comment>
<feature type="region of interest" description="Disordered" evidence="3">
    <location>
        <begin position="121"/>
        <end position="171"/>
    </location>
</feature>
<organism evidence="6 7">
    <name type="scientific">SAR324 cluster bacterium</name>
    <dbReference type="NCBI Taxonomy" id="2024889"/>
    <lineage>
        <taxon>Bacteria</taxon>
        <taxon>Deltaproteobacteria</taxon>
        <taxon>SAR324 cluster</taxon>
    </lineage>
</organism>
<keyword evidence="4" id="KW-0812">Transmembrane</keyword>
<sequence>MKLITTYRLQRFFGAGKIAGINIATFYYYNLPATGKNMKQDKLTESAIKEAKPGAKQFKLSDGGGLYLLVHSNGSKYWRFDFRFEGKQKSSSLGVWPEVSLVEARSRRNEAKLKIREGINPIQEKKKKSAQQHEQVWKKENSEERNGPELQQVDQKPGQKQTPQSTGKPTRDAVNLLKSNIYPELGEKPVSEINKQDMTAILKNVYGSRKEVIQIIWNIYPNYPVVQLAVLFILLFVTIDFLPALVTTSLYFIITVCVTVGRDLWIENKQQY</sequence>
<accession>A0A432G7P0</accession>
<dbReference type="PANTHER" id="PTHR30629:SF2">
    <property type="entry name" value="PROPHAGE INTEGRASE INTS-RELATED"/>
    <property type="match status" value="1"/>
</dbReference>
<dbReference type="Pfam" id="PF13356">
    <property type="entry name" value="Arm-DNA-bind_3"/>
    <property type="match status" value="1"/>
</dbReference>
<dbReference type="AlphaFoldDB" id="A0A432G7P0"/>
<keyword evidence="2" id="KW-0229">DNA integration</keyword>
<evidence type="ECO:0000256" key="3">
    <source>
        <dbReference type="SAM" id="MobiDB-lite"/>
    </source>
</evidence>
<dbReference type="Gene3D" id="3.30.160.390">
    <property type="entry name" value="Integrase, DNA-binding domain"/>
    <property type="match status" value="1"/>
</dbReference>
<feature type="transmembrane region" description="Helical" evidence="4">
    <location>
        <begin position="245"/>
        <end position="265"/>
    </location>
</feature>
<gene>
    <name evidence="6" type="ORF">DSY98_05200</name>
</gene>
<dbReference type="PANTHER" id="PTHR30629">
    <property type="entry name" value="PROPHAGE INTEGRASE"/>
    <property type="match status" value="1"/>
</dbReference>
<evidence type="ECO:0000313" key="7">
    <source>
        <dbReference type="Proteomes" id="UP000286732"/>
    </source>
</evidence>
<evidence type="ECO:0000256" key="1">
    <source>
        <dbReference type="ARBA" id="ARBA00008857"/>
    </source>
</evidence>
<evidence type="ECO:0000313" key="6">
    <source>
        <dbReference type="EMBL" id="RTZ79863.1"/>
    </source>
</evidence>
<evidence type="ECO:0000259" key="5">
    <source>
        <dbReference type="Pfam" id="PF13356"/>
    </source>
</evidence>
<comment type="similarity">
    <text evidence="1">Belongs to the 'phage' integrase family.</text>
</comment>